<evidence type="ECO:0000313" key="2">
    <source>
        <dbReference type="EMBL" id="CAF1538797.1"/>
    </source>
</evidence>
<reference evidence="2" key="1">
    <citation type="submission" date="2021-02" db="EMBL/GenBank/DDBJ databases">
        <authorList>
            <person name="Nowell W R."/>
        </authorList>
    </citation>
    <scope>NUCLEOTIDE SEQUENCE</scope>
</reference>
<feature type="compositionally biased region" description="Basic and acidic residues" evidence="1">
    <location>
        <begin position="246"/>
        <end position="258"/>
    </location>
</feature>
<dbReference type="AlphaFoldDB" id="A0A815VQM7"/>
<dbReference type="Proteomes" id="UP000663852">
    <property type="component" value="Unassembled WGS sequence"/>
</dbReference>
<accession>A0A815VQM7</accession>
<dbReference type="InterPro" id="IPR011011">
    <property type="entry name" value="Znf_FYVE_PHD"/>
</dbReference>
<sequence length="399" mass="44528">MIFTTLHQELHLIIVNVESSCPNNIFFKLNNNSSSINDNLYTNAKTINHIDIDLSAVVSTTLDVENSIPLPSMDSLKTNDLIPISIPNLHHHTNPVSTTIELTSTAVTDTSSVLSDAMRVLYSHVDQPIFPESIYSSVTSSNVGLLNENPSVADTNLLNCQSDDQGLQITSTVSSTVPSHMNCVVSNDETLSALTKAIDKHMAPSITPTNHKKKQVERPYGESITSVDAYVKIKKSENARKRKITKEKPTSAKADSKQTKSTRKKRKTSESENAEKSSNNNMNFITNNRTPFTNTSNFNQSSYGFSLSTAHGSNIPLYNFNNYYDPQMIQNYQNPYFNNHQFCYKCNTPMYFNGELIFKCYSCGRLCCNTCIRTSSISMHTSNYQCEYCSLNTAVNICS</sequence>
<evidence type="ECO:0000256" key="1">
    <source>
        <dbReference type="SAM" id="MobiDB-lite"/>
    </source>
</evidence>
<feature type="region of interest" description="Disordered" evidence="1">
    <location>
        <begin position="238"/>
        <end position="285"/>
    </location>
</feature>
<dbReference type="EMBL" id="CAJNOJ010001017">
    <property type="protein sequence ID" value="CAF1538797.1"/>
    <property type="molecule type" value="Genomic_DNA"/>
</dbReference>
<dbReference type="OrthoDB" id="10671100at2759"/>
<gene>
    <name evidence="2" type="ORF">EDS130_LOCUS45157</name>
</gene>
<feature type="region of interest" description="Disordered" evidence="1">
    <location>
        <begin position="202"/>
        <end position="221"/>
    </location>
</feature>
<proteinExistence type="predicted"/>
<organism evidence="2 3">
    <name type="scientific">Adineta ricciae</name>
    <name type="common">Rotifer</name>
    <dbReference type="NCBI Taxonomy" id="249248"/>
    <lineage>
        <taxon>Eukaryota</taxon>
        <taxon>Metazoa</taxon>
        <taxon>Spiralia</taxon>
        <taxon>Gnathifera</taxon>
        <taxon>Rotifera</taxon>
        <taxon>Eurotatoria</taxon>
        <taxon>Bdelloidea</taxon>
        <taxon>Adinetida</taxon>
        <taxon>Adinetidae</taxon>
        <taxon>Adineta</taxon>
    </lineage>
</organism>
<name>A0A815VQM7_ADIRI</name>
<feature type="compositionally biased region" description="Low complexity" evidence="1">
    <location>
        <begin position="276"/>
        <end position="285"/>
    </location>
</feature>
<protein>
    <submittedName>
        <fullName evidence="2">Uncharacterized protein</fullName>
    </submittedName>
</protein>
<evidence type="ECO:0000313" key="3">
    <source>
        <dbReference type="Proteomes" id="UP000663852"/>
    </source>
</evidence>
<dbReference type="SUPFAM" id="SSF57903">
    <property type="entry name" value="FYVE/PHD zinc finger"/>
    <property type="match status" value="1"/>
</dbReference>
<comment type="caution">
    <text evidence="2">The sequence shown here is derived from an EMBL/GenBank/DDBJ whole genome shotgun (WGS) entry which is preliminary data.</text>
</comment>